<evidence type="ECO:0000313" key="21">
    <source>
        <dbReference type="EMBL" id="TKS12349.1"/>
    </source>
</evidence>
<evidence type="ECO:0000256" key="9">
    <source>
        <dbReference type="ARBA" id="ARBA00022723"/>
    </source>
</evidence>
<keyword evidence="18" id="KW-0175">Coiled coil</keyword>
<keyword evidence="8 17" id="KW-0812">Transmembrane</keyword>
<keyword evidence="11 17" id="KW-1133">Transmembrane helix</keyword>
<evidence type="ECO:0000256" key="12">
    <source>
        <dbReference type="ARBA" id="ARBA00023136"/>
    </source>
</evidence>
<proteinExistence type="inferred from homology"/>
<dbReference type="UniPathway" id="UPA00695"/>
<feature type="transmembrane region" description="Helical" evidence="17">
    <location>
        <begin position="736"/>
        <end position="756"/>
    </location>
</feature>
<feature type="transmembrane region" description="Helical" evidence="17">
    <location>
        <begin position="777"/>
        <end position="798"/>
    </location>
</feature>
<dbReference type="InterPro" id="IPR001841">
    <property type="entry name" value="Znf_RING"/>
</dbReference>
<feature type="region of interest" description="Disordered" evidence="19">
    <location>
        <begin position="244"/>
        <end position="263"/>
    </location>
</feature>
<dbReference type="Pfam" id="PF14569">
    <property type="entry name" value="zf-UDP"/>
    <property type="match status" value="1"/>
</dbReference>
<dbReference type="GO" id="GO:0016760">
    <property type="term" value="F:cellulose synthase (UDP-forming) activity"/>
    <property type="evidence" value="ECO:0007669"/>
    <property type="project" value="UniProtKB-EC"/>
</dbReference>
<feature type="transmembrane region" description="Helical" evidence="17">
    <location>
        <begin position="314"/>
        <end position="334"/>
    </location>
</feature>
<name>A0A4U5QPV1_POPAL</name>
<organism evidence="21">
    <name type="scientific">Populus alba</name>
    <name type="common">White poplar</name>
    <dbReference type="NCBI Taxonomy" id="43335"/>
    <lineage>
        <taxon>Eukaryota</taxon>
        <taxon>Viridiplantae</taxon>
        <taxon>Streptophyta</taxon>
        <taxon>Embryophyta</taxon>
        <taxon>Tracheophyta</taxon>
        <taxon>Spermatophyta</taxon>
        <taxon>Magnoliopsida</taxon>
        <taxon>eudicotyledons</taxon>
        <taxon>Gunneridae</taxon>
        <taxon>Pentapetalae</taxon>
        <taxon>rosids</taxon>
        <taxon>fabids</taxon>
        <taxon>Malpighiales</taxon>
        <taxon>Salicaceae</taxon>
        <taxon>Saliceae</taxon>
        <taxon>Populus</taxon>
    </lineage>
</organism>
<feature type="transmembrane region" description="Helical" evidence="17">
    <location>
        <begin position="848"/>
        <end position="868"/>
    </location>
</feature>
<feature type="coiled-coil region" evidence="18">
    <location>
        <begin position="479"/>
        <end position="506"/>
    </location>
</feature>
<evidence type="ECO:0000256" key="14">
    <source>
        <dbReference type="ARBA" id="ARBA00023316"/>
    </source>
</evidence>
<evidence type="ECO:0000256" key="8">
    <source>
        <dbReference type="ARBA" id="ARBA00022692"/>
    </source>
</evidence>
<feature type="transmembrane region" description="Helical" evidence="17">
    <location>
        <begin position="818"/>
        <end position="836"/>
    </location>
</feature>
<keyword evidence="17" id="KW-0862">Zinc</keyword>
<comment type="cofactor">
    <cofactor evidence="1">
        <name>Mn(2+)</name>
        <dbReference type="ChEBI" id="CHEBI:29035"/>
    </cofactor>
</comment>
<dbReference type="STRING" id="43335.A0A4U5QPV1"/>
<dbReference type="InterPro" id="IPR005150">
    <property type="entry name" value="Cellulose_synth"/>
</dbReference>
<comment type="caution">
    <text evidence="21">The sequence shown here is derived from an EMBL/GenBank/DDBJ whole genome shotgun (WGS) entry which is preliminary data.</text>
</comment>
<dbReference type="PANTHER" id="PTHR13301">
    <property type="entry name" value="X-BOX TRANSCRIPTION FACTOR-RELATED"/>
    <property type="match status" value="1"/>
</dbReference>
<comment type="catalytic activity">
    <reaction evidence="15 17">
        <text>[(1-&gt;4)-beta-D-glucosyl](n) + UDP-alpha-D-glucose = [(1-&gt;4)-beta-D-glucosyl](n+1) + UDP + H(+)</text>
        <dbReference type="Rhea" id="RHEA:19929"/>
        <dbReference type="Rhea" id="RHEA-COMP:10033"/>
        <dbReference type="Rhea" id="RHEA-COMP:10034"/>
        <dbReference type="ChEBI" id="CHEBI:15378"/>
        <dbReference type="ChEBI" id="CHEBI:18246"/>
        <dbReference type="ChEBI" id="CHEBI:58223"/>
        <dbReference type="ChEBI" id="CHEBI:58885"/>
        <dbReference type="EC" id="2.4.1.12"/>
    </reaction>
</comment>
<dbReference type="EC" id="2.4.1.12" evidence="17"/>
<dbReference type="GO" id="GO:0071555">
    <property type="term" value="P:cell wall organization"/>
    <property type="evidence" value="ECO:0007669"/>
    <property type="project" value="UniProtKB-KW"/>
</dbReference>
<keyword evidence="6 17" id="KW-0328">Glycosyltransferase</keyword>
<evidence type="ECO:0000256" key="2">
    <source>
        <dbReference type="ARBA" id="ARBA00004651"/>
    </source>
</evidence>
<accession>A0A4U5QPV1</accession>
<feature type="domain" description="RING-type" evidence="20">
    <location>
        <begin position="39"/>
        <end position="85"/>
    </location>
</feature>
<evidence type="ECO:0000256" key="19">
    <source>
        <dbReference type="SAM" id="MobiDB-lite"/>
    </source>
</evidence>
<evidence type="ECO:0000256" key="6">
    <source>
        <dbReference type="ARBA" id="ARBA00022676"/>
    </source>
</evidence>
<dbReference type="AlphaFoldDB" id="A0A4U5QPV1"/>
<comment type="similarity">
    <text evidence="4 17">Belongs to the glycosyltransferase 2 family. Plant cellulose synthase subfamily.</text>
</comment>
<dbReference type="GO" id="GO:0008270">
    <property type="term" value="F:zinc ion binding"/>
    <property type="evidence" value="ECO:0007669"/>
    <property type="project" value="UniProtKB-KW"/>
</dbReference>
<evidence type="ECO:0000256" key="3">
    <source>
        <dbReference type="ARBA" id="ARBA00004768"/>
    </source>
</evidence>
<evidence type="ECO:0000256" key="7">
    <source>
        <dbReference type="ARBA" id="ARBA00022679"/>
    </source>
</evidence>
<keyword evidence="12 17" id="KW-0472">Membrane</keyword>
<evidence type="ECO:0000256" key="16">
    <source>
        <dbReference type="PROSITE-ProRule" id="PRU00175"/>
    </source>
</evidence>
<dbReference type="Gene3D" id="3.30.40.10">
    <property type="entry name" value="Zinc/RING finger domain, C3HC4 (zinc finger)"/>
    <property type="match status" value="1"/>
</dbReference>
<comment type="subcellular location">
    <subcellularLocation>
        <location evidence="2 17">Cell membrane</location>
        <topology evidence="2 17">Multi-pass membrane protein</topology>
    </subcellularLocation>
</comment>
<feature type="transmembrane region" description="Helical" evidence="17">
    <location>
        <begin position="667"/>
        <end position="686"/>
    </location>
</feature>
<comment type="cofactor">
    <cofactor evidence="17">
        <name>Zn(2+)</name>
        <dbReference type="ChEBI" id="CHEBI:29105"/>
    </cofactor>
    <text evidence="17">Binds 2 Zn(2+) ions per subunit.</text>
</comment>
<keyword evidence="9 17" id="KW-0479">Metal-binding</keyword>
<evidence type="ECO:0000256" key="10">
    <source>
        <dbReference type="ARBA" id="ARBA00022916"/>
    </source>
</evidence>
<dbReference type="InterPro" id="IPR027934">
    <property type="entry name" value="CES_Znf_RING"/>
</dbReference>
<evidence type="ECO:0000259" key="20">
    <source>
        <dbReference type="PROSITE" id="PS50089"/>
    </source>
</evidence>
<keyword evidence="13" id="KW-0464">Manganese</keyword>
<feature type="transmembrane region" description="Helical" evidence="17">
    <location>
        <begin position="698"/>
        <end position="716"/>
    </location>
</feature>
<feature type="transmembrane region" description="Helical" evidence="17">
    <location>
        <begin position="290"/>
        <end position="308"/>
    </location>
</feature>
<evidence type="ECO:0000256" key="5">
    <source>
        <dbReference type="ARBA" id="ARBA00022475"/>
    </source>
</evidence>
<evidence type="ECO:0000256" key="11">
    <source>
        <dbReference type="ARBA" id="ARBA00022989"/>
    </source>
</evidence>
<dbReference type="GO" id="GO:0030244">
    <property type="term" value="P:cellulose biosynthetic process"/>
    <property type="evidence" value="ECO:0007669"/>
    <property type="project" value="UniProtKB-KW"/>
</dbReference>
<dbReference type="InterPro" id="IPR013083">
    <property type="entry name" value="Znf_RING/FYVE/PHD"/>
</dbReference>
<keyword evidence="16 17" id="KW-0863">Zinc-finger</keyword>
<evidence type="ECO:0000256" key="18">
    <source>
        <dbReference type="SAM" id="Coils"/>
    </source>
</evidence>
<keyword evidence="5 17" id="KW-1003">Cell membrane</keyword>
<evidence type="ECO:0000256" key="13">
    <source>
        <dbReference type="ARBA" id="ARBA00023211"/>
    </source>
</evidence>
<protein>
    <recommendedName>
        <fullName evidence="17">Cellulose synthase</fullName>
        <ecNumber evidence="17">2.4.1.12</ecNumber>
    </recommendedName>
</protein>
<dbReference type="EMBL" id="RCHU01000176">
    <property type="protein sequence ID" value="TKS12349.1"/>
    <property type="molecule type" value="Genomic_DNA"/>
</dbReference>
<keyword evidence="10 17" id="KW-0135">Cellulose biosynthesis</keyword>
<dbReference type="CDD" id="cd16617">
    <property type="entry name" value="mRING-HC-C4C4_CesA"/>
    <property type="match status" value="1"/>
</dbReference>
<evidence type="ECO:0000256" key="1">
    <source>
        <dbReference type="ARBA" id="ARBA00001936"/>
    </source>
</evidence>
<evidence type="ECO:0000256" key="15">
    <source>
        <dbReference type="ARBA" id="ARBA00048682"/>
    </source>
</evidence>
<dbReference type="FunFam" id="3.30.40.10:FF:000031">
    <property type="entry name" value="Cellulose synthase"/>
    <property type="match status" value="1"/>
</dbReference>
<evidence type="ECO:0000256" key="4">
    <source>
        <dbReference type="ARBA" id="ARBA00007548"/>
    </source>
</evidence>
<sequence>MNTGGRLIAGSHNRNEFVLINADENARIKSVQELSGQVCHICGDEIEITVDGELFVACNECAFPVCRPCYEYERREGNQACPQCKTRYKRLKGSPRVEGDEEEDDIDDLEHEFDYGNFDGLSPEQVAEAMLSSRMNTGRASHSNISGIPTHGELDSSPLNSKIPLLTYGEEDTEISSDRHALIVPPSHGNRFHPISFPDPSIPSQPRPMVPKKDIAVYGYGSVAWKDRMEDWKKRQNDKLQVVKHEGGNDNGNFEGDGLDDPDLPMMDEGRQPLSRKLPIPSSKINPYRMIIILRLVVVGLFFHYRILHPVNDAYGLWLTSVICEIWFAVSWILDQFPKWYPIERETYLDRLSLRYIELTHLVPLREYEEFKVKINGLVSTAQKVPEDGWTMQDGTPWPGNNVRDHPGMIQVFLGQSGVRDINMKGLDGLQGPIYVGTGCVFRRQALYGYDAPVKKRPPGKTCNCWPKWCCLCCGSRKNKKLKQKKDKKKSKNREASKQIHALENIEEGIEESTSEKSSETSQMKLEKKFGQSPVFIASTLLENGGVPRDASPASLLREAIQVISCGYEDKTEWGKEVGWIYGSVTEDILTGFKMHCHGWRSVYCIPKRPAFKGSAPINLSDRLHQVLRWALGSVEIFFSRHCPIWYGYGGGLKWLERFSYINSVVYPWTSIPLLVYCTLPAICLLTGKFIVPEISNYASIVFMALFISIAATGILEMQWGGVGIDDWWRNEQFWVIGGASAHLFALFQGLLKVLAGVSTNFTVTSKAADDGEFSELYLFKWTSLLIPPTTLLIMNIVGVVVGVSDAINNGYDSWGPLFGRLFFALWVIIHLYPFLKGLLGKQDRMPTIILVWSILLASILTLLWVRINPFVSKGGPVLELCGLNCD</sequence>
<dbReference type="PROSITE" id="PS50089">
    <property type="entry name" value="ZF_RING_2"/>
    <property type="match status" value="1"/>
</dbReference>
<reference evidence="21" key="1">
    <citation type="submission" date="2018-10" db="EMBL/GenBank/DDBJ databases">
        <title>Population genomic analysis revealed the cold adaptation of white poplar.</title>
        <authorList>
            <person name="Liu Y.-J."/>
        </authorList>
    </citation>
    <scope>NUCLEOTIDE SEQUENCE [LARGE SCALE GENOMIC DNA]</scope>
    <source>
        <strain evidence="21">PAL-ZL1</strain>
    </source>
</reference>
<gene>
    <name evidence="21" type="ORF">D5086_0000064690</name>
</gene>
<keyword evidence="14 17" id="KW-0961">Cell wall biogenesis/degradation</keyword>
<keyword evidence="7 17" id="KW-0808">Transferase</keyword>
<dbReference type="Pfam" id="PF03552">
    <property type="entry name" value="Cellulose_synt"/>
    <property type="match status" value="1"/>
</dbReference>
<dbReference type="SUPFAM" id="SSF57850">
    <property type="entry name" value="RING/U-box"/>
    <property type="match status" value="1"/>
</dbReference>
<evidence type="ECO:0000256" key="17">
    <source>
        <dbReference type="RuleBase" id="RU361116"/>
    </source>
</evidence>
<comment type="pathway">
    <text evidence="3 17">Glycan metabolism; plant cellulose biosynthesis.</text>
</comment>
<dbReference type="GO" id="GO:0005886">
    <property type="term" value="C:plasma membrane"/>
    <property type="evidence" value="ECO:0007669"/>
    <property type="project" value="UniProtKB-SubCell"/>
</dbReference>